<dbReference type="PANTHER" id="PTHR30069">
    <property type="entry name" value="TONB-DEPENDENT OUTER MEMBRANE RECEPTOR"/>
    <property type="match status" value="1"/>
</dbReference>
<feature type="chain" id="PRO_5019177954" evidence="11">
    <location>
        <begin position="22"/>
        <end position="804"/>
    </location>
</feature>
<evidence type="ECO:0000256" key="11">
    <source>
        <dbReference type="SAM" id="SignalP"/>
    </source>
</evidence>
<evidence type="ECO:0000256" key="3">
    <source>
        <dbReference type="ARBA" id="ARBA00022452"/>
    </source>
</evidence>
<feature type="domain" description="TonB-dependent receptor-like beta-barrel" evidence="12">
    <location>
        <begin position="326"/>
        <end position="759"/>
    </location>
</feature>
<evidence type="ECO:0000256" key="8">
    <source>
        <dbReference type="ARBA" id="ARBA00023170"/>
    </source>
</evidence>
<evidence type="ECO:0000256" key="1">
    <source>
        <dbReference type="ARBA" id="ARBA00004571"/>
    </source>
</evidence>
<keyword evidence="7 10" id="KW-0472">Membrane</keyword>
<dbReference type="RefSeq" id="WP_119667631.1">
    <property type="nucleotide sequence ID" value="NZ_QXED01000003.1"/>
</dbReference>
<accession>A0A418MAM1</accession>
<dbReference type="GO" id="GO:0009279">
    <property type="term" value="C:cell outer membrane"/>
    <property type="evidence" value="ECO:0007669"/>
    <property type="project" value="UniProtKB-SubCell"/>
</dbReference>
<keyword evidence="4" id="KW-0812">Transmembrane</keyword>
<dbReference type="Pfam" id="PF07715">
    <property type="entry name" value="Plug"/>
    <property type="match status" value="1"/>
</dbReference>
<evidence type="ECO:0000313" key="14">
    <source>
        <dbReference type="EMBL" id="RIV23414.1"/>
    </source>
</evidence>
<dbReference type="InterPro" id="IPR012910">
    <property type="entry name" value="Plug_dom"/>
</dbReference>
<dbReference type="Gene3D" id="2.170.130.10">
    <property type="entry name" value="TonB-dependent receptor, plug domain"/>
    <property type="match status" value="1"/>
</dbReference>
<evidence type="ECO:0000256" key="6">
    <source>
        <dbReference type="ARBA" id="ARBA00023077"/>
    </source>
</evidence>
<evidence type="ECO:0000259" key="12">
    <source>
        <dbReference type="Pfam" id="PF00593"/>
    </source>
</evidence>
<organism evidence="14 15">
    <name type="scientific">Fibrisoma montanum</name>
    <dbReference type="NCBI Taxonomy" id="2305895"/>
    <lineage>
        <taxon>Bacteria</taxon>
        <taxon>Pseudomonadati</taxon>
        <taxon>Bacteroidota</taxon>
        <taxon>Cytophagia</taxon>
        <taxon>Cytophagales</taxon>
        <taxon>Spirosomataceae</taxon>
        <taxon>Fibrisoma</taxon>
    </lineage>
</organism>
<evidence type="ECO:0000256" key="2">
    <source>
        <dbReference type="ARBA" id="ARBA00022448"/>
    </source>
</evidence>
<dbReference type="Proteomes" id="UP000283523">
    <property type="component" value="Unassembled WGS sequence"/>
</dbReference>
<comment type="subcellular location">
    <subcellularLocation>
        <location evidence="1">Cell outer membrane</location>
        <topology evidence="1">Multi-pass membrane protein</topology>
    </subcellularLocation>
</comment>
<sequence length="804" mass="89730">MTYRCTGILLLCYLLSLPLMAQTNRLVTGYVLEKGTGQALAGAGLVVSSTGQGTRTDARGYFSLRVPPSDSLTITVTHVGYPTTLVPLAAYSLTEPITILLQPGRTLTEVTVRPILTSKQVGEALSLGKISLSLDQVRKVPALLGEKDVLKVIQLLPGVQKGTEGSTGVYVRGGGPDQNLILLDDAIVYNPNHLFGFFSAFNGDILQSVELTKGGFPAQYGGRLSSVIDMKLKTGDMHHLHGEGSVGLIASRFALEGPLVKRRVSFLLAGRRSYYGLLTQWLTPGEQSDQIPNRTWFHDFNAKVDADLSAKDHLSISGYAGYDMFRGQRTDASQSYLKSGLDWGNTTATLRWQHRSSSRLSSQTALVYTRYQLKVSSQEAAVSSDSAVQVYQLKYQSGIRDLTVKHDWQLRLSSNHALRVGLRGTYHRFTPSAIVETNLNAPPTSDANQPIDVLESGVYAEHDWYLGRRLHLNSGLRTSYYLHKAVQYVRPEPRFSVDYQFGKGYLVKGSFTMMNQYVHMLSNTGTGLPTDLWVPTTDRVKPEQAWQIASGVGKTLGRSAKPARHVTVTLEGYYKTMNHLISYREGASFLLPGNATKNQKARWEDNVTAGRGWSSGLELLLQKKEGTFSGWIGYTVSLTRWQFPQLNGGRPFFPRYDRRHDLALVGIYELSNRIRLSGTWVYGTGQALTIPVARYTLHVNNPERGLNPAQSVFGDSQPVKEYSGKNRFRAEPYHRLDLGVQVGSRKNDQRSTWEFTVYNAYNRRNPFFYSMEGKVDADNKPSRTVLYRYSLFPIIPTINYSFKF</sequence>
<dbReference type="EMBL" id="QXED01000003">
    <property type="protein sequence ID" value="RIV23414.1"/>
    <property type="molecule type" value="Genomic_DNA"/>
</dbReference>
<proteinExistence type="inferred from homology"/>
<evidence type="ECO:0000256" key="10">
    <source>
        <dbReference type="RuleBase" id="RU003357"/>
    </source>
</evidence>
<dbReference type="SUPFAM" id="SSF49464">
    <property type="entry name" value="Carboxypeptidase regulatory domain-like"/>
    <property type="match status" value="1"/>
</dbReference>
<dbReference type="Gene3D" id="2.60.40.1120">
    <property type="entry name" value="Carboxypeptidase-like, regulatory domain"/>
    <property type="match status" value="1"/>
</dbReference>
<comment type="caution">
    <text evidence="14">The sequence shown here is derived from an EMBL/GenBank/DDBJ whole genome shotgun (WGS) entry which is preliminary data.</text>
</comment>
<dbReference type="Pfam" id="PF13715">
    <property type="entry name" value="CarbopepD_reg_2"/>
    <property type="match status" value="1"/>
</dbReference>
<dbReference type="InterPro" id="IPR039426">
    <property type="entry name" value="TonB-dep_rcpt-like"/>
</dbReference>
<dbReference type="InterPro" id="IPR008969">
    <property type="entry name" value="CarboxyPept-like_regulatory"/>
</dbReference>
<dbReference type="InterPro" id="IPR037066">
    <property type="entry name" value="Plug_dom_sf"/>
</dbReference>
<feature type="signal peptide" evidence="11">
    <location>
        <begin position="1"/>
        <end position="21"/>
    </location>
</feature>
<name>A0A418MAM1_9BACT</name>
<keyword evidence="2" id="KW-0813">Transport</keyword>
<dbReference type="InterPro" id="IPR000531">
    <property type="entry name" value="Beta-barrel_TonB"/>
</dbReference>
<evidence type="ECO:0000259" key="13">
    <source>
        <dbReference type="Pfam" id="PF07715"/>
    </source>
</evidence>
<dbReference type="GO" id="GO:0044718">
    <property type="term" value="P:siderophore transmembrane transport"/>
    <property type="evidence" value="ECO:0007669"/>
    <property type="project" value="TreeGrafter"/>
</dbReference>
<dbReference type="AlphaFoldDB" id="A0A418MAM1"/>
<dbReference type="InterPro" id="IPR036942">
    <property type="entry name" value="Beta-barrel_TonB_sf"/>
</dbReference>
<feature type="domain" description="TonB-dependent receptor plug" evidence="13">
    <location>
        <begin position="146"/>
        <end position="223"/>
    </location>
</feature>
<dbReference type="PANTHER" id="PTHR30069:SF29">
    <property type="entry name" value="HEMOGLOBIN AND HEMOGLOBIN-HAPTOGLOBIN-BINDING PROTEIN 1-RELATED"/>
    <property type="match status" value="1"/>
</dbReference>
<evidence type="ECO:0000256" key="4">
    <source>
        <dbReference type="ARBA" id="ARBA00022692"/>
    </source>
</evidence>
<dbReference type="OrthoDB" id="9803050at2"/>
<keyword evidence="6 10" id="KW-0798">TonB box</keyword>
<keyword evidence="3" id="KW-1134">Transmembrane beta strand</keyword>
<dbReference type="Gene3D" id="2.40.170.20">
    <property type="entry name" value="TonB-dependent receptor, beta-barrel domain"/>
    <property type="match status" value="1"/>
</dbReference>
<gene>
    <name evidence="14" type="ORF">DYU11_10445</name>
</gene>
<reference evidence="14 15" key="1">
    <citation type="submission" date="2018-08" db="EMBL/GenBank/DDBJ databases">
        <title>Fibrisoma montanum sp. nov., isolated from Danxia mountain soil.</title>
        <authorList>
            <person name="Huang Y."/>
        </authorList>
    </citation>
    <scope>NUCLEOTIDE SEQUENCE [LARGE SCALE GENOMIC DNA]</scope>
    <source>
        <strain evidence="14 15">HYT19</strain>
    </source>
</reference>
<keyword evidence="15" id="KW-1185">Reference proteome</keyword>
<protein>
    <submittedName>
        <fullName evidence="14">TonB-dependent receptor</fullName>
    </submittedName>
</protein>
<keyword evidence="8 14" id="KW-0675">Receptor</keyword>
<keyword evidence="9" id="KW-0998">Cell outer membrane</keyword>
<comment type="similarity">
    <text evidence="10">Belongs to the TonB-dependent receptor family.</text>
</comment>
<evidence type="ECO:0000256" key="9">
    <source>
        <dbReference type="ARBA" id="ARBA00023237"/>
    </source>
</evidence>
<dbReference type="Pfam" id="PF00593">
    <property type="entry name" value="TonB_dep_Rec_b-barrel"/>
    <property type="match status" value="1"/>
</dbReference>
<evidence type="ECO:0000256" key="7">
    <source>
        <dbReference type="ARBA" id="ARBA00023136"/>
    </source>
</evidence>
<dbReference type="SUPFAM" id="SSF56935">
    <property type="entry name" value="Porins"/>
    <property type="match status" value="1"/>
</dbReference>
<evidence type="ECO:0000313" key="15">
    <source>
        <dbReference type="Proteomes" id="UP000283523"/>
    </source>
</evidence>
<dbReference type="GO" id="GO:0015344">
    <property type="term" value="F:siderophore uptake transmembrane transporter activity"/>
    <property type="evidence" value="ECO:0007669"/>
    <property type="project" value="TreeGrafter"/>
</dbReference>
<keyword evidence="5 11" id="KW-0732">Signal</keyword>
<evidence type="ECO:0000256" key="5">
    <source>
        <dbReference type="ARBA" id="ARBA00022729"/>
    </source>
</evidence>